<dbReference type="Proteomes" id="UP001152799">
    <property type="component" value="Chromosome 7"/>
</dbReference>
<dbReference type="PANTHER" id="PTHR47642">
    <property type="entry name" value="ATP-DEPENDENT DNA HELICASE"/>
    <property type="match status" value="1"/>
</dbReference>
<dbReference type="InterPro" id="IPR051055">
    <property type="entry name" value="PIF1_helicase"/>
</dbReference>
<sequence length="101" mass="11340">MIQPKSVQFPAKYSYGTAERRMLPIVLCWASTVHKMQGSTVDYAVIYLRPKLFALGQAYAALSRIKSLDGLLIEDLDISKLTGKTPCNIDALAEMHRLRQI</sequence>
<dbReference type="CDD" id="cd18809">
    <property type="entry name" value="SF1_C_RecD"/>
    <property type="match status" value="1"/>
</dbReference>
<protein>
    <recommendedName>
        <fullName evidence="3">ATP-dependent DNA helicase</fullName>
    </recommendedName>
</protein>
<accession>A0A9N9QI74</accession>
<dbReference type="OrthoDB" id="6736965at2759"/>
<reference evidence="1" key="1">
    <citation type="submission" date="2022-01" db="EMBL/GenBank/DDBJ databases">
        <authorList>
            <person name="King R."/>
        </authorList>
    </citation>
    <scope>NUCLEOTIDE SEQUENCE</scope>
</reference>
<dbReference type="EMBL" id="OU892283">
    <property type="protein sequence ID" value="CAG9771519.1"/>
    <property type="molecule type" value="Genomic_DNA"/>
</dbReference>
<dbReference type="SUPFAM" id="SSF52540">
    <property type="entry name" value="P-loop containing nucleoside triphosphate hydrolases"/>
    <property type="match status" value="1"/>
</dbReference>
<organism evidence="1 2">
    <name type="scientific">Ceutorhynchus assimilis</name>
    <name type="common">cabbage seed weevil</name>
    <dbReference type="NCBI Taxonomy" id="467358"/>
    <lineage>
        <taxon>Eukaryota</taxon>
        <taxon>Metazoa</taxon>
        <taxon>Ecdysozoa</taxon>
        <taxon>Arthropoda</taxon>
        <taxon>Hexapoda</taxon>
        <taxon>Insecta</taxon>
        <taxon>Pterygota</taxon>
        <taxon>Neoptera</taxon>
        <taxon>Endopterygota</taxon>
        <taxon>Coleoptera</taxon>
        <taxon>Polyphaga</taxon>
        <taxon>Cucujiformia</taxon>
        <taxon>Curculionidae</taxon>
        <taxon>Ceutorhynchinae</taxon>
        <taxon>Ceutorhynchus</taxon>
    </lineage>
</organism>
<dbReference type="AlphaFoldDB" id="A0A9N9QI74"/>
<name>A0A9N9QI74_9CUCU</name>
<evidence type="ECO:0000313" key="2">
    <source>
        <dbReference type="Proteomes" id="UP001152799"/>
    </source>
</evidence>
<evidence type="ECO:0000313" key="1">
    <source>
        <dbReference type="EMBL" id="CAG9771519.1"/>
    </source>
</evidence>
<gene>
    <name evidence="1" type="ORF">CEUTPL_LOCUS11951</name>
</gene>
<proteinExistence type="predicted"/>
<dbReference type="PANTHER" id="PTHR47642:SF5">
    <property type="entry name" value="ATP-DEPENDENT DNA HELICASE"/>
    <property type="match status" value="1"/>
</dbReference>
<dbReference type="Gene3D" id="3.40.50.300">
    <property type="entry name" value="P-loop containing nucleotide triphosphate hydrolases"/>
    <property type="match status" value="1"/>
</dbReference>
<keyword evidence="2" id="KW-1185">Reference proteome</keyword>
<evidence type="ECO:0008006" key="3">
    <source>
        <dbReference type="Google" id="ProtNLM"/>
    </source>
</evidence>
<dbReference type="InterPro" id="IPR027417">
    <property type="entry name" value="P-loop_NTPase"/>
</dbReference>